<dbReference type="InterPro" id="IPR035810">
    <property type="entry name" value="PEBP_euk"/>
</dbReference>
<keyword evidence="2" id="KW-1185">Reference proteome</keyword>
<gene>
    <name evidence="1" type="ORF">AALO_G00061870</name>
</gene>
<dbReference type="SUPFAM" id="SSF49777">
    <property type="entry name" value="PEBP-like"/>
    <property type="match status" value="1"/>
</dbReference>
<protein>
    <recommendedName>
        <fullName evidence="3">Phosphatidylethanolamine-binding protein 4</fullName>
    </recommendedName>
</protein>
<dbReference type="PANTHER" id="PTHR11362:SF82">
    <property type="entry name" value="PHOSPHATIDYLETHANOLAMINE-BINDING PROTEIN 4"/>
    <property type="match status" value="1"/>
</dbReference>
<proteinExistence type="predicted"/>
<dbReference type="InterPro" id="IPR008914">
    <property type="entry name" value="PEBP"/>
</dbReference>
<comment type="caution">
    <text evidence="1">The sequence shown here is derived from an EMBL/GenBank/DDBJ whole genome shotgun (WGS) entry which is preliminary data.</text>
</comment>
<evidence type="ECO:0008006" key="3">
    <source>
        <dbReference type="Google" id="ProtNLM"/>
    </source>
</evidence>
<dbReference type="CDD" id="cd00866">
    <property type="entry name" value="PEBP_euk"/>
    <property type="match status" value="1"/>
</dbReference>
<organism evidence="1 2">
    <name type="scientific">Alosa alosa</name>
    <name type="common">allis shad</name>
    <dbReference type="NCBI Taxonomy" id="278164"/>
    <lineage>
        <taxon>Eukaryota</taxon>
        <taxon>Metazoa</taxon>
        <taxon>Chordata</taxon>
        <taxon>Craniata</taxon>
        <taxon>Vertebrata</taxon>
        <taxon>Euteleostomi</taxon>
        <taxon>Actinopterygii</taxon>
        <taxon>Neopterygii</taxon>
        <taxon>Teleostei</taxon>
        <taxon>Clupei</taxon>
        <taxon>Clupeiformes</taxon>
        <taxon>Clupeoidei</taxon>
        <taxon>Clupeidae</taxon>
        <taxon>Alosa</taxon>
    </lineage>
</organism>
<sequence>MKQDTKGMWCLKVYATGAIVCAFIAHLPTGEAKASETLSLSDAQFCQGGLEVIYPEIDISDCMIIPPGLRQRISKEWGPPKVRMANAKKGKYVLMMLDPDAPSRSSPTRASWRHWLVVDIKGSELRTGTIIGSVLSEYKRPTPPQHSGLHRYQFMLFKQPDDQTLSLSKKEIVSLGELLSEVRICRGGALSLQLLGAEGPMGQFLS</sequence>
<dbReference type="AlphaFoldDB" id="A0AAV6H3C8"/>
<dbReference type="Pfam" id="PF01161">
    <property type="entry name" value="PBP"/>
    <property type="match status" value="1"/>
</dbReference>
<evidence type="ECO:0000313" key="2">
    <source>
        <dbReference type="Proteomes" id="UP000823561"/>
    </source>
</evidence>
<name>A0AAV6H3C8_9TELE</name>
<dbReference type="PANTHER" id="PTHR11362">
    <property type="entry name" value="PHOSPHATIDYLETHANOLAMINE-BINDING PROTEIN"/>
    <property type="match status" value="1"/>
</dbReference>
<dbReference type="InterPro" id="IPR036610">
    <property type="entry name" value="PEBP-like_sf"/>
</dbReference>
<dbReference type="EMBL" id="JADWDJ010000005">
    <property type="protein sequence ID" value="KAG5280592.1"/>
    <property type="molecule type" value="Genomic_DNA"/>
</dbReference>
<dbReference type="Gene3D" id="3.90.280.10">
    <property type="entry name" value="PEBP-like"/>
    <property type="match status" value="1"/>
</dbReference>
<evidence type="ECO:0000313" key="1">
    <source>
        <dbReference type="EMBL" id="KAG5280592.1"/>
    </source>
</evidence>
<reference evidence="1" key="1">
    <citation type="submission" date="2020-10" db="EMBL/GenBank/DDBJ databases">
        <title>Chromosome-scale genome assembly of the Allis shad, Alosa alosa.</title>
        <authorList>
            <person name="Margot Z."/>
            <person name="Christophe K."/>
            <person name="Cabau C."/>
            <person name="Louis A."/>
            <person name="Berthelot C."/>
            <person name="Parey E."/>
            <person name="Roest Crollius H."/>
            <person name="Montfort J."/>
            <person name="Robinson-Rechavi M."/>
            <person name="Bucao C."/>
            <person name="Bouchez O."/>
            <person name="Gislard M."/>
            <person name="Lluch J."/>
            <person name="Milhes M."/>
            <person name="Lampietro C."/>
            <person name="Lopez Roques C."/>
            <person name="Donnadieu C."/>
            <person name="Braasch I."/>
            <person name="Desvignes T."/>
            <person name="Postlethwait J."/>
            <person name="Bobe J."/>
            <person name="Guiguen Y."/>
        </authorList>
    </citation>
    <scope>NUCLEOTIDE SEQUENCE</scope>
    <source>
        <strain evidence="1">M-15738</strain>
        <tissue evidence="1">Blood</tissue>
    </source>
</reference>
<accession>A0AAV6H3C8</accession>
<dbReference type="Proteomes" id="UP000823561">
    <property type="component" value="Chromosome 5"/>
</dbReference>